<accession>Q6IGB3</accession>
<proteinExistence type="predicted"/>
<feature type="chain" id="PRO_5004275788" evidence="1">
    <location>
        <begin position="23"/>
        <end position="83"/>
    </location>
</feature>
<sequence length="83" mass="9198">MPLRLLPLLLILRLLLVESFFAASFLEIFSSPIVPSPQSVWPQLRNEGEPVVFGGVRDTLMHAPPSQLIAMKFVGHKMDTGQA</sequence>
<dbReference type="AlphaFoldDB" id="Q6IGB3"/>
<feature type="signal peptide" evidence="1">
    <location>
        <begin position="1"/>
        <end position="22"/>
    </location>
</feature>
<protein>
    <submittedName>
        <fullName evidence="2">HDC06754</fullName>
    </submittedName>
</protein>
<dbReference type="EMBL" id="BK003853">
    <property type="protein sequence ID" value="DAA02551.1"/>
    <property type="molecule type" value="Genomic_DNA"/>
</dbReference>
<evidence type="ECO:0000256" key="1">
    <source>
        <dbReference type="SAM" id="SignalP"/>
    </source>
</evidence>
<keyword evidence="1" id="KW-0732">Signal</keyword>
<organism evidence="2">
    <name type="scientific">Drosophila melanogaster</name>
    <name type="common">Fruit fly</name>
    <dbReference type="NCBI Taxonomy" id="7227"/>
    <lineage>
        <taxon>Eukaryota</taxon>
        <taxon>Metazoa</taxon>
        <taxon>Ecdysozoa</taxon>
        <taxon>Arthropoda</taxon>
        <taxon>Hexapoda</taxon>
        <taxon>Insecta</taxon>
        <taxon>Pterygota</taxon>
        <taxon>Neoptera</taxon>
        <taxon>Endopterygota</taxon>
        <taxon>Diptera</taxon>
        <taxon>Brachycera</taxon>
        <taxon>Muscomorpha</taxon>
        <taxon>Ephydroidea</taxon>
        <taxon>Drosophilidae</taxon>
        <taxon>Drosophila</taxon>
        <taxon>Sophophora</taxon>
    </lineage>
</organism>
<reference evidence="2" key="1">
    <citation type="journal article" date="2003" name="Genome Biol.">
        <title>An integrated gene annotation and transcriptional profiling approach towards the full gene content of the Drosophila genome.</title>
        <authorList>
            <person name="Hild M."/>
            <person name="Beckmann B."/>
            <person name="Haas S.A."/>
            <person name="Koch B."/>
            <person name="Solovyev V."/>
            <person name="Busold C."/>
            <person name="Fellenberg K."/>
            <person name="Boutros M."/>
            <person name="Vingron M."/>
            <person name="Sauer F."/>
            <person name="Hoheisel J.D."/>
            <person name="Paro R."/>
        </authorList>
    </citation>
    <scope>NUCLEOTIDE SEQUENCE</scope>
</reference>
<name>Q6IGB3_DROME</name>
<gene>
    <name evidence="2" type="ORF">HDC06754</name>
</gene>
<evidence type="ECO:0000313" key="2">
    <source>
        <dbReference type="EMBL" id="DAA02551.1"/>
    </source>
</evidence>